<dbReference type="InterPro" id="IPR044925">
    <property type="entry name" value="His-Me_finger_sf"/>
</dbReference>
<name>A0A0F9G452_9ZZZZ</name>
<evidence type="ECO:0000259" key="2">
    <source>
        <dbReference type="Pfam" id="PF13392"/>
    </source>
</evidence>
<dbReference type="EMBL" id="LAZR01029933">
    <property type="protein sequence ID" value="KKL58122.1"/>
    <property type="molecule type" value="Genomic_DNA"/>
</dbReference>
<evidence type="ECO:0000313" key="3">
    <source>
        <dbReference type="EMBL" id="KKL58122.1"/>
    </source>
</evidence>
<dbReference type="InterPro" id="IPR003615">
    <property type="entry name" value="HNH_nuc"/>
</dbReference>
<accession>A0A0F9G452</accession>
<feature type="domain" description="HNH nuclease" evidence="2">
    <location>
        <begin position="77"/>
        <end position="121"/>
    </location>
</feature>
<dbReference type="AlphaFoldDB" id="A0A0F9G452"/>
<protein>
    <recommendedName>
        <fullName evidence="2">HNH nuclease domain-containing protein</fullName>
    </recommendedName>
</protein>
<comment type="caution">
    <text evidence="3">The sequence shown here is derived from an EMBL/GenBank/DDBJ whole genome shotgun (WGS) entry which is preliminary data.</text>
</comment>
<dbReference type="SUPFAM" id="SSF54060">
    <property type="entry name" value="His-Me finger endonucleases"/>
    <property type="match status" value="1"/>
</dbReference>
<reference evidence="3" key="1">
    <citation type="journal article" date="2015" name="Nature">
        <title>Complex archaea that bridge the gap between prokaryotes and eukaryotes.</title>
        <authorList>
            <person name="Spang A."/>
            <person name="Saw J.H."/>
            <person name="Jorgensen S.L."/>
            <person name="Zaremba-Niedzwiedzka K."/>
            <person name="Martijn J."/>
            <person name="Lind A.E."/>
            <person name="van Eijk R."/>
            <person name="Schleper C."/>
            <person name="Guy L."/>
            <person name="Ettema T.J."/>
        </authorList>
    </citation>
    <scope>NUCLEOTIDE SEQUENCE</scope>
</reference>
<gene>
    <name evidence="3" type="ORF">LCGC14_2228560</name>
</gene>
<evidence type="ECO:0000256" key="1">
    <source>
        <dbReference type="SAM" id="MobiDB-lite"/>
    </source>
</evidence>
<organism evidence="3">
    <name type="scientific">marine sediment metagenome</name>
    <dbReference type="NCBI Taxonomy" id="412755"/>
    <lineage>
        <taxon>unclassified sequences</taxon>
        <taxon>metagenomes</taxon>
        <taxon>ecological metagenomes</taxon>
    </lineage>
</organism>
<sequence length="210" mass="23152">MSDAQFREIPGAPGYLLNAQGAVLSAYAARDVVVLSEGEIIDRPDVTLAKPMKPTLRPDGYYTVPLPGANGKWQYLLLHRLICEAFHGPAPKAGMYACHRDGDRSNNHPSNLYWGTPQDNMADAVRHGRVLNGEAHPFSTLTDEQAEEIRRLYATGEYYQRELAEKFGVKQGNISRIVRARRRRGNGGPITKVGSGPRRLGSVERAVSSP</sequence>
<dbReference type="Gene3D" id="3.90.75.20">
    <property type="match status" value="1"/>
</dbReference>
<dbReference type="Pfam" id="PF13392">
    <property type="entry name" value="HNH_3"/>
    <property type="match status" value="1"/>
</dbReference>
<feature type="region of interest" description="Disordered" evidence="1">
    <location>
        <begin position="183"/>
        <end position="210"/>
    </location>
</feature>
<proteinExistence type="predicted"/>